<dbReference type="Proteomes" id="UP000515512">
    <property type="component" value="Chromosome"/>
</dbReference>
<dbReference type="SUPFAM" id="SSF46785">
    <property type="entry name" value="Winged helix' DNA-binding domain"/>
    <property type="match status" value="1"/>
</dbReference>
<keyword evidence="2" id="KW-1185">Reference proteome</keyword>
<dbReference type="EMBL" id="CP059399">
    <property type="protein sequence ID" value="QLY30067.1"/>
    <property type="molecule type" value="Genomic_DNA"/>
</dbReference>
<dbReference type="Gene3D" id="1.10.10.10">
    <property type="entry name" value="Winged helix-like DNA-binding domain superfamily/Winged helix DNA-binding domain"/>
    <property type="match status" value="1"/>
</dbReference>
<evidence type="ECO:0000313" key="2">
    <source>
        <dbReference type="Proteomes" id="UP000515512"/>
    </source>
</evidence>
<dbReference type="InterPro" id="IPR036388">
    <property type="entry name" value="WH-like_DNA-bd_sf"/>
</dbReference>
<reference evidence="1 2" key="1">
    <citation type="submission" date="2020-07" db="EMBL/GenBank/DDBJ databases">
        <authorList>
            <person name="Zhuang K."/>
            <person name="Ran Y."/>
        </authorList>
    </citation>
    <scope>NUCLEOTIDE SEQUENCE [LARGE SCALE GENOMIC DNA]</scope>
    <source>
        <strain evidence="1 2">WCH-YHL-001</strain>
    </source>
</reference>
<dbReference type="RefSeq" id="WP_181581266.1">
    <property type="nucleotide sequence ID" value="NZ_CP059399.1"/>
</dbReference>
<dbReference type="InterPro" id="IPR036390">
    <property type="entry name" value="WH_DNA-bd_sf"/>
</dbReference>
<sequence>MSTTAPTTLNPSIVGRAEKHHNAILNRALAGTTVDETQWIVLNQALAAGAPIDPAAHITRVAAMTQWNHADVEAGLAALLATGLLRSLPTGQAEPTEAGRALAARVRTESTAILQAAYGTVTPEDLATAGRVLDTITARMAEELARA</sequence>
<accession>A0A7D6ZGU4</accession>
<organism evidence="1 2">
    <name type="scientific">Nocardia huaxiensis</name>
    <dbReference type="NCBI Taxonomy" id="2755382"/>
    <lineage>
        <taxon>Bacteria</taxon>
        <taxon>Bacillati</taxon>
        <taxon>Actinomycetota</taxon>
        <taxon>Actinomycetes</taxon>
        <taxon>Mycobacteriales</taxon>
        <taxon>Nocardiaceae</taxon>
        <taxon>Nocardia</taxon>
    </lineage>
</organism>
<gene>
    <name evidence="1" type="ORF">H0264_33610</name>
</gene>
<proteinExistence type="predicted"/>
<dbReference type="AlphaFoldDB" id="A0A7D6ZGU4"/>
<protein>
    <submittedName>
        <fullName evidence="1">MarR family transcriptional regulator</fullName>
    </submittedName>
</protein>
<dbReference type="KEGG" id="nhu:H0264_33610"/>
<evidence type="ECO:0000313" key="1">
    <source>
        <dbReference type="EMBL" id="QLY30067.1"/>
    </source>
</evidence>
<name>A0A7D6ZGU4_9NOCA</name>